<accession>A0A8H7EKW5</accession>
<protein>
    <submittedName>
        <fullName evidence="3">Uncharacterized protein</fullName>
    </submittedName>
</protein>
<evidence type="ECO:0000313" key="4">
    <source>
        <dbReference type="Proteomes" id="UP000596902"/>
    </source>
</evidence>
<evidence type="ECO:0000256" key="1">
    <source>
        <dbReference type="SAM" id="MobiDB-lite"/>
    </source>
</evidence>
<dbReference type="Proteomes" id="UP000596902">
    <property type="component" value="Unassembled WGS sequence"/>
</dbReference>
<dbReference type="GeneID" id="62201452"/>
<comment type="caution">
    <text evidence="3">The sequence shown here is derived from an EMBL/GenBank/DDBJ whole genome shotgun (WGS) entry which is preliminary data.</text>
</comment>
<feature type="compositionally biased region" description="Basic and acidic residues" evidence="1">
    <location>
        <begin position="80"/>
        <end position="96"/>
    </location>
</feature>
<sequence>MKFLALVIAAQLATALPVAKEACASTDVACMAQDVPSQVLDPVTEQIDGSTKSLEKAPVRSPNRRDEIEDALSGIDMSDMPEKGEPIPARPSERDTVTPSADDVADAGPDVYQETYDMVPEATDDSYGEVLPELSDSLAKKGIFDDLSLDKTLPEFEDSYEDSYETVPEVTSAAYEAVPEVTSAAYEAMPTPAEAAYGALPTPTDVYEAAPTPSDVYNVAPVKPSNVYVPTPTKEPTYGALPTPIKDTYEAAPVEDTYDSLDLDLDIFRKD</sequence>
<name>A0A8H7EKW5_9PLEO</name>
<feature type="signal peptide" evidence="2">
    <location>
        <begin position="1"/>
        <end position="15"/>
    </location>
</feature>
<dbReference type="AlphaFoldDB" id="A0A8H7EKW5"/>
<dbReference type="OrthoDB" id="3691766at2759"/>
<feature type="region of interest" description="Disordered" evidence="1">
    <location>
        <begin position="44"/>
        <end position="108"/>
    </location>
</feature>
<dbReference type="RefSeq" id="XP_038789552.1">
    <property type="nucleotide sequence ID" value="XM_038928274.1"/>
</dbReference>
<proteinExistence type="predicted"/>
<keyword evidence="2" id="KW-0732">Signal</keyword>
<keyword evidence="4" id="KW-1185">Reference proteome</keyword>
<feature type="chain" id="PRO_5034673270" evidence="2">
    <location>
        <begin position="16"/>
        <end position="271"/>
    </location>
</feature>
<organism evidence="3 4">
    <name type="scientific">Alternaria burnsii</name>
    <dbReference type="NCBI Taxonomy" id="1187904"/>
    <lineage>
        <taxon>Eukaryota</taxon>
        <taxon>Fungi</taxon>
        <taxon>Dikarya</taxon>
        <taxon>Ascomycota</taxon>
        <taxon>Pezizomycotina</taxon>
        <taxon>Dothideomycetes</taxon>
        <taxon>Pleosporomycetidae</taxon>
        <taxon>Pleosporales</taxon>
        <taxon>Pleosporineae</taxon>
        <taxon>Pleosporaceae</taxon>
        <taxon>Alternaria</taxon>
        <taxon>Alternaria sect. Alternaria</taxon>
    </lineage>
</organism>
<gene>
    <name evidence="3" type="ORF">GT037_003227</name>
</gene>
<dbReference type="EMBL" id="JAAABM010000003">
    <property type="protein sequence ID" value="KAF7679479.1"/>
    <property type="molecule type" value="Genomic_DNA"/>
</dbReference>
<evidence type="ECO:0000256" key="2">
    <source>
        <dbReference type="SAM" id="SignalP"/>
    </source>
</evidence>
<reference evidence="3" key="1">
    <citation type="submission" date="2020-01" db="EMBL/GenBank/DDBJ databases">
        <authorList>
            <person name="Feng Z.H.Z."/>
        </authorList>
    </citation>
    <scope>NUCLEOTIDE SEQUENCE</scope>
    <source>
        <strain evidence="3">CBS107.38</strain>
    </source>
</reference>
<evidence type="ECO:0000313" key="3">
    <source>
        <dbReference type="EMBL" id="KAF7679479.1"/>
    </source>
</evidence>
<feature type="compositionally biased region" description="Basic and acidic residues" evidence="1">
    <location>
        <begin position="53"/>
        <end position="67"/>
    </location>
</feature>
<reference evidence="3" key="2">
    <citation type="submission" date="2020-08" db="EMBL/GenBank/DDBJ databases">
        <title>Draft Genome Sequence of Cumin Blight Pathogen Alternaria burnsii.</title>
        <authorList>
            <person name="Feng Z."/>
        </authorList>
    </citation>
    <scope>NUCLEOTIDE SEQUENCE</scope>
    <source>
        <strain evidence="3">CBS107.38</strain>
    </source>
</reference>